<comment type="caution">
    <text evidence="1">The sequence shown here is derived from an EMBL/GenBank/DDBJ whole genome shotgun (WGS) entry which is preliminary data.</text>
</comment>
<organism evidence="1 2">
    <name type="scientific">Kribbella pittospori</name>
    <dbReference type="NCBI Taxonomy" id="722689"/>
    <lineage>
        <taxon>Bacteria</taxon>
        <taxon>Bacillati</taxon>
        <taxon>Actinomycetota</taxon>
        <taxon>Actinomycetes</taxon>
        <taxon>Propionibacteriales</taxon>
        <taxon>Kribbellaceae</taxon>
        <taxon>Kribbella</taxon>
    </lineage>
</organism>
<gene>
    <name evidence="1" type="ORF">E0H73_44965</name>
</gene>
<dbReference type="Proteomes" id="UP000291144">
    <property type="component" value="Unassembled WGS sequence"/>
</dbReference>
<dbReference type="InterPro" id="IPR036052">
    <property type="entry name" value="TrpB-like_PALP_sf"/>
</dbReference>
<dbReference type="SUPFAM" id="SSF53686">
    <property type="entry name" value="Tryptophan synthase beta subunit-like PLP-dependent enzymes"/>
    <property type="match status" value="1"/>
</dbReference>
<dbReference type="Gene3D" id="3.40.50.1100">
    <property type="match status" value="1"/>
</dbReference>
<accession>A0A4R0JF08</accession>
<dbReference type="EMBL" id="SJKB01000039">
    <property type="protein sequence ID" value="TCC45391.1"/>
    <property type="molecule type" value="Genomic_DNA"/>
</dbReference>
<keyword evidence="2" id="KW-1185">Reference proteome</keyword>
<evidence type="ECO:0000313" key="1">
    <source>
        <dbReference type="EMBL" id="TCC45391.1"/>
    </source>
</evidence>
<evidence type="ECO:0000313" key="2">
    <source>
        <dbReference type="Proteomes" id="UP000291144"/>
    </source>
</evidence>
<name>A0A4R0JF08_9ACTN</name>
<reference evidence="1 2" key="1">
    <citation type="submission" date="2019-02" db="EMBL/GenBank/DDBJ databases">
        <title>Kribbella capetownensis sp. nov. and Kribbella speibonae sp. nov., isolated from soil.</title>
        <authorList>
            <person name="Curtis S.M."/>
            <person name="Norton I."/>
            <person name="Everest G.J."/>
            <person name="Meyers P.R."/>
        </authorList>
    </citation>
    <scope>NUCLEOTIDE SEQUENCE [LARGE SCALE GENOMIC DNA]</scope>
    <source>
        <strain evidence="1 2">NRRL B-24813</strain>
    </source>
</reference>
<proteinExistence type="predicted"/>
<sequence>MPAELDASVDVVFCAVGTGGTLAGVAAALRPDQLVIGVPVLKSGAFLEGRHRWAARAGVRRTHWIVAARVWLSPRWLRQADGSAGRVHRRLRGAAWSAVELGVRSEDDVRAVRSGSSQRVSERYDDRCLDQRIWRSSGDLRTRHPATPGATHLS</sequence>
<dbReference type="OrthoDB" id="9801249at2"/>
<protein>
    <submittedName>
        <fullName evidence="1">Pyridoxal-phosphate dependent enzyme</fullName>
    </submittedName>
</protein>
<dbReference type="AlphaFoldDB" id="A0A4R0JF08"/>
<dbReference type="GO" id="GO:1901605">
    <property type="term" value="P:alpha-amino acid metabolic process"/>
    <property type="evidence" value="ECO:0007669"/>
    <property type="project" value="UniProtKB-ARBA"/>
</dbReference>